<keyword evidence="2" id="KW-0472">Membrane</keyword>
<reference evidence="3 4" key="1">
    <citation type="submission" date="2018-06" db="EMBL/GenBank/DDBJ databases">
        <title>Sphaerisporangium craniellae sp. nov., isolated from a marine sponge in the South China Sea.</title>
        <authorList>
            <person name="Li L."/>
        </authorList>
    </citation>
    <scope>NUCLEOTIDE SEQUENCE [LARGE SCALE GENOMIC DNA]</scope>
    <source>
        <strain evidence="3 4">CCTCC AA 208026</strain>
    </source>
</reference>
<organism evidence="3 4">
    <name type="scientific">Sphaerisporangium album</name>
    <dbReference type="NCBI Taxonomy" id="509200"/>
    <lineage>
        <taxon>Bacteria</taxon>
        <taxon>Bacillati</taxon>
        <taxon>Actinomycetota</taxon>
        <taxon>Actinomycetes</taxon>
        <taxon>Streptosporangiales</taxon>
        <taxon>Streptosporangiaceae</taxon>
        <taxon>Sphaerisporangium</taxon>
    </lineage>
</organism>
<feature type="transmembrane region" description="Helical" evidence="2">
    <location>
        <begin position="137"/>
        <end position="156"/>
    </location>
</feature>
<name>A0A367F1U5_9ACTN</name>
<feature type="region of interest" description="Disordered" evidence="1">
    <location>
        <begin position="1"/>
        <end position="22"/>
    </location>
</feature>
<dbReference type="Proteomes" id="UP000253094">
    <property type="component" value="Unassembled WGS sequence"/>
</dbReference>
<dbReference type="RefSeq" id="WP_114033053.1">
    <property type="nucleotide sequence ID" value="NZ_QOIL01000026.1"/>
</dbReference>
<evidence type="ECO:0000256" key="2">
    <source>
        <dbReference type="SAM" id="Phobius"/>
    </source>
</evidence>
<gene>
    <name evidence="3" type="ORF">DQ384_34420</name>
</gene>
<sequence>MSAVAGDGATAGQSATAGQGAGTRSARRIGAFDVALALGGLLLVVLALQNAGPALAALRGEGTQGTFTARRLECVEHPGHEQCSWLGTFRSGDARVARDGIAFYGSERGTFTPGATSPAFDTGRRGHVYGPGGSNEWTVVAGLLLAGLALVLRPVLRLRRPRPRPRREQITADAEAARGQGA</sequence>
<keyword evidence="4" id="KW-1185">Reference proteome</keyword>
<evidence type="ECO:0000313" key="4">
    <source>
        <dbReference type="Proteomes" id="UP000253094"/>
    </source>
</evidence>
<dbReference type="EMBL" id="QOIL01000026">
    <property type="protein sequence ID" value="RCG23450.1"/>
    <property type="molecule type" value="Genomic_DNA"/>
</dbReference>
<keyword evidence="2" id="KW-1133">Transmembrane helix</keyword>
<comment type="caution">
    <text evidence="3">The sequence shown here is derived from an EMBL/GenBank/DDBJ whole genome shotgun (WGS) entry which is preliminary data.</text>
</comment>
<dbReference type="AlphaFoldDB" id="A0A367F1U5"/>
<feature type="region of interest" description="Disordered" evidence="1">
    <location>
        <begin position="162"/>
        <end position="182"/>
    </location>
</feature>
<protein>
    <recommendedName>
        <fullName evidence="5">DUF3592 domain-containing protein</fullName>
    </recommendedName>
</protein>
<evidence type="ECO:0000313" key="3">
    <source>
        <dbReference type="EMBL" id="RCG23450.1"/>
    </source>
</evidence>
<evidence type="ECO:0008006" key="5">
    <source>
        <dbReference type="Google" id="ProtNLM"/>
    </source>
</evidence>
<keyword evidence="2" id="KW-0812">Transmembrane</keyword>
<evidence type="ECO:0000256" key="1">
    <source>
        <dbReference type="SAM" id="MobiDB-lite"/>
    </source>
</evidence>
<accession>A0A367F1U5</accession>
<feature type="transmembrane region" description="Helical" evidence="2">
    <location>
        <begin position="29"/>
        <end position="48"/>
    </location>
</feature>
<proteinExistence type="predicted"/>
<dbReference type="OrthoDB" id="3482942at2"/>